<dbReference type="WBParaSite" id="TCONS_00002456.p1">
    <property type="protein sequence ID" value="TCONS_00002456.p1"/>
    <property type="gene ID" value="XLOC_002303"/>
</dbReference>
<dbReference type="WBParaSite" id="SSTP_0001184400.1">
    <property type="protein sequence ID" value="SSTP_0001184400.1"/>
    <property type="gene ID" value="SSTP_0001184400"/>
</dbReference>
<sequence>MAKTVKKRLSAPESVIETPLRGVKKANLKKNLKRRQSCGAVLKSTGHNSFTTPADKTLNDSKLSLLNVSISPHSLTHKLQEFGKEYLKKGDIKNIPDATGISEQDLSFSIEEFENKRKECLSKYLSDAALAGAKCLLTETIATRSVTKKICEETGATEEQILFDHNNYISENKWTAEVDRKIKDNIFETLSDLKSQISFKSSILENIKTPDSVKRNLRISSVGRRINEEVMRTPVNNGHINPLSHTKIQEDYAARVASDLRHRRVIKKNAVTTFFP</sequence>
<accession>A0A0K0EQW3</accession>
<dbReference type="AlphaFoldDB" id="A0A0K0EQW3"/>
<proteinExistence type="predicted"/>
<dbReference type="Proteomes" id="UP000035681">
    <property type="component" value="Unplaced"/>
</dbReference>
<reference evidence="2" key="1">
    <citation type="submission" date="2015-08" db="UniProtKB">
        <authorList>
            <consortium name="WormBaseParasite"/>
        </authorList>
    </citation>
    <scope>IDENTIFICATION</scope>
</reference>
<evidence type="ECO:0000313" key="2">
    <source>
        <dbReference type="WBParaSite" id="SSTP_0001184400.1"/>
    </source>
</evidence>
<protein>
    <submittedName>
        <fullName evidence="2">Ribosome biogenesis protein NOP53</fullName>
    </submittedName>
</protein>
<organism evidence="2">
    <name type="scientific">Strongyloides stercoralis</name>
    <name type="common">Threadworm</name>
    <dbReference type="NCBI Taxonomy" id="6248"/>
    <lineage>
        <taxon>Eukaryota</taxon>
        <taxon>Metazoa</taxon>
        <taxon>Ecdysozoa</taxon>
        <taxon>Nematoda</taxon>
        <taxon>Chromadorea</taxon>
        <taxon>Rhabditida</taxon>
        <taxon>Tylenchina</taxon>
        <taxon>Panagrolaimomorpha</taxon>
        <taxon>Strongyloidoidea</taxon>
        <taxon>Strongyloididae</taxon>
        <taxon>Strongyloides</taxon>
    </lineage>
</organism>
<evidence type="ECO:0000313" key="1">
    <source>
        <dbReference type="Proteomes" id="UP000035681"/>
    </source>
</evidence>
<name>A0A0K0EQW3_STRER</name>
<keyword evidence="1" id="KW-1185">Reference proteome</keyword>